<dbReference type="Gene3D" id="1.20.1720.10">
    <property type="entry name" value="Multidrug resistance protein D"/>
    <property type="match status" value="1"/>
</dbReference>
<evidence type="ECO:0000256" key="1">
    <source>
        <dbReference type="ARBA" id="ARBA00004141"/>
    </source>
</evidence>
<reference evidence="8 9" key="1">
    <citation type="submission" date="2019-11" db="EMBL/GenBank/DDBJ databases">
        <title>Pseudomonas karstica sp. nov. and Pseudomonas spelaei sp. nov. from karst caves.</title>
        <authorList>
            <person name="Zeman M."/>
        </authorList>
    </citation>
    <scope>NUCLEOTIDE SEQUENCE [LARGE SCALE GENOMIC DNA]</scope>
    <source>
        <strain evidence="8 9">CCM 7893</strain>
    </source>
</reference>
<keyword evidence="2" id="KW-0813">Transport</keyword>
<evidence type="ECO:0000259" key="7">
    <source>
        <dbReference type="PROSITE" id="PS50850"/>
    </source>
</evidence>
<name>A0A6I3WIC4_9PSED</name>
<gene>
    <name evidence="8" type="ORF">GNF76_21960</name>
</gene>
<organism evidence="8 9">
    <name type="scientific">Pseudomonas spelaei</name>
    <dbReference type="NCBI Taxonomy" id="1055469"/>
    <lineage>
        <taxon>Bacteria</taxon>
        <taxon>Pseudomonadati</taxon>
        <taxon>Pseudomonadota</taxon>
        <taxon>Gammaproteobacteria</taxon>
        <taxon>Pseudomonadales</taxon>
        <taxon>Pseudomonadaceae</taxon>
        <taxon>Pseudomonas</taxon>
    </lineage>
</organism>
<dbReference type="PROSITE" id="PS50850">
    <property type="entry name" value="MFS"/>
    <property type="match status" value="1"/>
</dbReference>
<dbReference type="Pfam" id="PF07690">
    <property type="entry name" value="MFS_1"/>
    <property type="match status" value="1"/>
</dbReference>
<dbReference type="InterPro" id="IPR020846">
    <property type="entry name" value="MFS_dom"/>
</dbReference>
<dbReference type="GO" id="GO:0016020">
    <property type="term" value="C:membrane"/>
    <property type="evidence" value="ECO:0007669"/>
    <property type="project" value="UniProtKB-SubCell"/>
</dbReference>
<dbReference type="SUPFAM" id="SSF103473">
    <property type="entry name" value="MFS general substrate transporter"/>
    <property type="match status" value="1"/>
</dbReference>
<evidence type="ECO:0000256" key="5">
    <source>
        <dbReference type="ARBA" id="ARBA00023136"/>
    </source>
</evidence>
<dbReference type="EMBL" id="WNNK01000021">
    <property type="protein sequence ID" value="MUF07023.1"/>
    <property type="molecule type" value="Genomic_DNA"/>
</dbReference>
<dbReference type="PANTHER" id="PTHR42718">
    <property type="entry name" value="MAJOR FACILITATOR SUPERFAMILY MULTIDRUG TRANSPORTER MFSC"/>
    <property type="match status" value="1"/>
</dbReference>
<keyword evidence="4 6" id="KW-1133">Transmembrane helix</keyword>
<feature type="transmembrane region" description="Helical" evidence="6">
    <location>
        <begin position="298"/>
        <end position="315"/>
    </location>
</feature>
<evidence type="ECO:0000256" key="4">
    <source>
        <dbReference type="ARBA" id="ARBA00022989"/>
    </source>
</evidence>
<dbReference type="Proteomes" id="UP000438196">
    <property type="component" value="Unassembled WGS sequence"/>
</dbReference>
<feature type="transmembrane region" description="Helical" evidence="6">
    <location>
        <begin position="240"/>
        <end position="260"/>
    </location>
</feature>
<comment type="subcellular location">
    <subcellularLocation>
        <location evidence="1">Membrane</location>
        <topology evidence="1">Multi-pass membrane protein</topology>
    </subcellularLocation>
</comment>
<comment type="caution">
    <text evidence="8">The sequence shown here is derived from an EMBL/GenBank/DDBJ whole genome shotgun (WGS) entry which is preliminary data.</text>
</comment>
<feature type="transmembrane region" description="Helical" evidence="6">
    <location>
        <begin position="345"/>
        <end position="367"/>
    </location>
</feature>
<feature type="transmembrane region" description="Helical" evidence="6">
    <location>
        <begin position="78"/>
        <end position="98"/>
    </location>
</feature>
<feature type="transmembrane region" description="Helical" evidence="6">
    <location>
        <begin position="379"/>
        <end position="396"/>
    </location>
</feature>
<evidence type="ECO:0000313" key="8">
    <source>
        <dbReference type="EMBL" id="MUF07023.1"/>
    </source>
</evidence>
<feature type="transmembrane region" description="Helical" evidence="6">
    <location>
        <begin position="163"/>
        <end position="183"/>
    </location>
</feature>
<dbReference type="InterPro" id="IPR011701">
    <property type="entry name" value="MFS"/>
</dbReference>
<feature type="domain" description="Major facilitator superfamily (MFS) profile" evidence="7">
    <location>
        <begin position="9"/>
        <end position="403"/>
    </location>
</feature>
<dbReference type="GO" id="GO:0022857">
    <property type="term" value="F:transmembrane transporter activity"/>
    <property type="evidence" value="ECO:0007669"/>
    <property type="project" value="InterPro"/>
</dbReference>
<dbReference type="RefSeq" id="WP_155585179.1">
    <property type="nucleotide sequence ID" value="NZ_JBHSTH010000022.1"/>
</dbReference>
<keyword evidence="3 6" id="KW-0812">Transmembrane</keyword>
<protein>
    <submittedName>
        <fullName evidence="8">MFS transporter</fullName>
    </submittedName>
</protein>
<feature type="transmembrane region" description="Helical" evidence="6">
    <location>
        <begin position="47"/>
        <end position="66"/>
    </location>
</feature>
<feature type="transmembrane region" description="Helical" evidence="6">
    <location>
        <begin position="272"/>
        <end position="292"/>
    </location>
</feature>
<feature type="transmembrane region" description="Helical" evidence="6">
    <location>
        <begin position="210"/>
        <end position="234"/>
    </location>
</feature>
<proteinExistence type="predicted"/>
<feature type="transmembrane region" description="Helical" evidence="6">
    <location>
        <begin position="134"/>
        <end position="157"/>
    </location>
</feature>
<dbReference type="PANTHER" id="PTHR42718:SF9">
    <property type="entry name" value="MAJOR FACILITATOR SUPERFAMILY MULTIDRUG TRANSPORTER MFSC"/>
    <property type="match status" value="1"/>
</dbReference>
<accession>A0A6I3WIC4</accession>
<evidence type="ECO:0000256" key="2">
    <source>
        <dbReference type="ARBA" id="ARBA00022448"/>
    </source>
</evidence>
<dbReference type="AlphaFoldDB" id="A0A6I3WIC4"/>
<evidence type="ECO:0000313" key="9">
    <source>
        <dbReference type="Proteomes" id="UP000438196"/>
    </source>
</evidence>
<dbReference type="InterPro" id="IPR036259">
    <property type="entry name" value="MFS_trans_sf"/>
</dbReference>
<dbReference type="OrthoDB" id="9812221at2"/>
<keyword evidence="9" id="KW-1185">Reference proteome</keyword>
<dbReference type="CDD" id="cd17321">
    <property type="entry name" value="MFS_MMR_MDR_like"/>
    <property type="match status" value="1"/>
</dbReference>
<feature type="transmembrane region" description="Helical" evidence="6">
    <location>
        <begin position="104"/>
        <end position="122"/>
    </location>
</feature>
<evidence type="ECO:0000256" key="3">
    <source>
        <dbReference type="ARBA" id="ARBA00022692"/>
    </source>
</evidence>
<evidence type="ECO:0000256" key="6">
    <source>
        <dbReference type="SAM" id="Phobius"/>
    </source>
</evidence>
<keyword evidence="5 6" id="KW-0472">Membrane</keyword>
<dbReference type="PRINTS" id="PR01036">
    <property type="entry name" value="TCRTETB"/>
</dbReference>
<sequence length="409" mass="41847">MNAPASRGALAGLSLSMLLASLGTSIANVGLPSLAQAFDASFQAVQWIVLAYLLAITAVIVSVGRLGDIVGRSRLLQAGLLLFTLASALCAIAPSLGLLVAARALQGLGAAIMMAMTMALVGETVSKDRAGRTMGLLGTMSAIGTALGPSVGGVLIVGFGWQALFFVTVPLGALAFVLARRYLPREGNQQTSTHTGFNWLSTLRNPPLRAGLTMTALVSAVMMATLVVGPFYLARGVGLAPTWMGLAMAVGPCVSALAGVPAGRLTDRFGGHTMTVIGLMAMVTGCLLLSLMPSYWGVVGYIGPLILLTLGYAQFQAANNTSVMNDVATDRRGAIAGLLNLSRNLGLITGASALGAVFAFVSGDLAVASPEAISNGMRTTFVVALGLITLALLCAWRSRPAAAQLPDIS</sequence>